<name>A0A2M4D5Y8_ANODA</name>
<dbReference type="AlphaFoldDB" id="A0A2M4D5Y8"/>
<accession>A0A2M4D5Y8</accession>
<evidence type="ECO:0000256" key="1">
    <source>
        <dbReference type="SAM" id="SignalP"/>
    </source>
</evidence>
<organism evidence="2">
    <name type="scientific">Anopheles darlingi</name>
    <name type="common">Mosquito</name>
    <dbReference type="NCBI Taxonomy" id="43151"/>
    <lineage>
        <taxon>Eukaryota</taxon>
        <taxon>Metazoa</taxon>
        <taxon>Ecdysozoa</taxon>
        <taxon>Arthropoda</taxon>
        <taxon>Hexapoda</taxon>
        <taxon>Insecta</taxon>
        <taxon>Pterygota</taxon>
        <taxon>Neoptera</taxon>
        <taxon>Endopterygota</taxon>
        <taxon>Diptera</taxon>
        <taxon>Nematocera</taxon>
        <taxon>Culicoidea</taxon>
        <taxon>Culicidae</taxon>
        <taxon>Anophelinae</taxon>
        <taxon>Anopheles</taxon>
    </lineage>
</organism>
<feature type="chain" id="PRO_5014746909" evidence="1">
    <location>
        <begin position="25"/>
        <end position="126"/>
    </location>
</feature>
<proteinExistence type="predicted"/>
<dbReference type="EMBL" id="GGFL01008768">
    <property type="protein sequence ID" value="MBW72946.1"/>
    <property type="molecule type" value="Transcribed_RNA"/>
</dbReference>
<reference evidence="2" key="1">
    <citation type="submission" date="2018-01" db="EMBL/GenBank/DDBJ databases">
        <title>An insight into the sialome of Amazonian anophelines.</title>
        <authorList>
            <person name="Ribeiro J.M."/>
            <person name="Scarpassa V."/>
            <person name="Calvo E."/>
        </authorList>
    </citation>
    <scope>NUCLEOTIDE SEQUENCE</scope>
</reference>
<evidence type="ECO:0000313" key="2">
    <source>
        <dbReference type="EMBL" id="MBW72946.1"/>
    </source>
</evidence>
<keyword evidence="1" id="KW-0732">Signal</keyword>
<sequence>MRFTRMSYSAVSVLVLLVPSLCRATRPRPVYVCAGLTWHLSIPESKGPPCRIPYGDPRTRIRASPSVVTARAMINRLLHPSEMISTPIVCAGLLKFVVGKSANRTKSDETYWKGLFVLGHTQGSRI</sequence>
<protein>
    <submittedName>
        <fullName evidence="2">Putative secreted protein</fullName>
    </submittedName>
</protein>
<feature type="signal peptide" evidence="1">
    <location>
        <begin position="1"/>
        <end position="24"/>
    </location>
</feature>